<dbReference type="InterPro" id="IPR000209">
    <property type="entry name" value="Peptidase_S8/S53_dom"/>
</dbReference>
<keyword evidence="3 5" id="KW-0378">Hydrolase</keyword>
<feature type="active site" description="Charge relay system" evidence="5">
    <location>
        <position position="173"/>
    </location>
</feature>
<evidence type="ECO:0000256" key="6">
    <source>
        <dbReference type="RuleBase" id="RU003355"/>
    </source>
</evidence>
<dbReference type="InterPro" id="IPR036852">
    <property type="entry name" value="Peptidase_S8/S53_dom_sf"/>
</dbReference>
<keyword evidence="2 5" id="KW-0645">Protease</keyword>
<evidence type="ECO:0000313" key="10">
    <source>
        <dbReference type="Proteomes" id="UP001521150"/>
    </source>
</evidence>
<feature type="signal peptide" evidence="7">
    <location>
        <begin position="1"/>
        <end position="20"/>
    </location>
</feature>
<feature type="domain" description="Peptidase S8/S53" evidence="8">
    <location>
        <begin position="134"/>
        <end position="357"/>
    </location>
</feature>
<evidence type="ECO:0000256" key="1">
    <source>
        <dbReference type="ARBA" id="ARBA00011073"/>
    </source>
</evidence>
<evidence type="ECO:0000256" key="3">
    <source>
        <dbReference type="ARBA" id="ARBA00022801"/>
    </source>
</evidence>
<comment type="similarity">
    <text evidence="1 5 6">Belongs to the peptidase S8 family.</text>
</comment>
<evidence type="ECO:0000313" key="9">
    <source>
        <dbReference type="EMBL" id="MCE7006222.1"/>
    </source>
</evidence>
<dbReference type="EMBL" id="JAJVCN010000002">
    <property type="protein sequence ID" value="MCE7006222.1"/>
    <property type="molecule type" value="Genomic_DNA"/>
</dbReference>
<dbReference type="Pfam" id="PF00082">
    <property type="entry name" value="Peptidase_S8"/>
    <property type="match status" value="1"/>
</dbReference>
<evidence type="ECO:0000259" key="8">
    <source>
        <dbReference type="Pfam" id="PF00082"/>
    </source>
</evidence>
<keyword evidence="10" id="KW-1185">Reference proteome</keyword>
<dbReference type="RefSeq" id="WP_233727722.1">
    <property type="nucleotide sequence ID" value="NZ_JAJVCN010000002.1"/>
</dbReference>
<feature type="chain" id="PRO_5046899374" evidence="7">
    <location>
        <begin position="21"/>
        <end position="579"/>
    </location>
</feature>
<dbReference type="PANTHER" id="PTHR43806">
    <property type="entry name" value="PEPTIDASE S8"/>
    <property type="match status" value="1"/>
</dbReference>
<evidence type="ECO:0000256" key="2">
    <source>
        <dbReference type="ARBA" id="ARBA00022670"/>
    </source>
</evidence>
<dbReference type="InterPro" id="IPR022398">
    <property type="entry name" value="Peptidase_S8_His-AS"/>
</dbReference>
<dbReference type="InterPro" id="IPR023827">
    <property type="entry name" value="Peptidase_S8_Asp-AS"/>
</dbReference>
<dbReference type="PRINTS" id="PR00723">
    <property type="entry name" value="SUBTILISIN"/>
</dbReference>
<evidence type="ECO:0000256" key="5">
    <source>
        <dbReference type="PROSITE-ProRule" id="PRU01240"/>
    </source>
</evidence>
<keyword evidence="7" id="KW-0732">Signal</keyword>
<dbReference type="InterPro" id="IPR050131">
    <property type="entry name" value="Peptidase_S8_subtilisin-like"/>
</dbReference>
<reference evidence="9 10" key="1">
    <citation type="submission" date="2021-12" db="EMBL/GenBank/DDBJ databases">
        <title>Genome sequence of Kibdelosporangium philippinense ATCC 49844.</title>
        <authorList>
            <person name="Fedorov E.A."/>
            <person name="Omeragic M."/>
            <person name="Shalygina K.F."/>
            <person name="Maclea K.S."/>
        </authorList>
    </citation>
    <scope>NUCLEOTIDE SEQUENCE [LARGE SCALE GENOMIC DNA]</scope>
    <source>
        <strain evidence="9 10">ATCC 49844</strain>
    </source>
</reference>
<organism evidence="9 10">
    <name type="scientific">Kibdelosporangium philippinense</name>
    <dbReference type="NCBI Taxonomy" id="211113"/>
    <lineage>
        <taxon>Bacteria</taxon>
        <taxon>Bacillati</taxon>
        <taxon>Actinomycetota</taxon>
        <taxon>Actinomycetes</taxon>
        <taxon>Pseudonocardiales</taxon>
        <taxon>Pseudonocardiaceae</taxon>
        <taxon>Kibdelosporangium</taxon>
    </lineage>
</organism>
<keyword evidence="4 5" id="KW-0720">Serine protease</keyword>
<sequence length="579" mass="58611">MRLILGVAATLVVAATPAFAQPEGLVIQAEQHFPGSYIVQTKPGSSASALSIQYGGTLHAEYRVSYSGFNVRGLSEAGARRLAADPRVQAVYEDGMARIADTQNNPPSWGQDRVDQKALPLDSKYTYANKGEAVTAYVIDTGINPNNPEWEGRASYGYDFVDNDSEAQDCHGHGSHVAGTIAGKTYGLAKKAKIVAVRALGCGGTAPDSAAVSAMEWIAKNAKKPAVVNMSLGMDNVGVGDAQAKALVQDGITVAVAAGNSSADACNTSPARVPEVITVGSTERNDGRSSFSNYGSCLDIFAPGGNIVSTGINSGSATMSGTSMASPHVAGAAALYLTANQSATPQQVRDALVNNASGGVGNPGNGSPNKLLYTGFIGGGQNPGSFALALSPSQGQTDAGKPVSTTVTTKAGEQGAETVSLTATGLPTGAKATFQPSEIQSGQNAKLTIETSASTPAGQHRITVSGKGIIETKTADFTLSVGGPPTGDLTLAVSPGSGTARPGGFLTATVSATGGTGTITLDATGVQFKPFFNPQTVSPGGSSQITIIAPFQTGTYKITITGTDSSGKTGSTEYSLSVQ</sequence>
<evidence type="ECO:0000256" key="7">
    <source>
        <dbReference type="SAM" id="SignalP"/>
    </source>
</evidence>
<dbReference type="InterPro" id="IPR034193">
    <property type="entry name" value="PCSK9_ProteinaseK-like"/>
</dbReference>
<dbReference type="PROSITE" id="PS51892">
    <property type="entry name" value="SUBTILASE"/>
    <property type="match status" value="1"/>
</dbReference>
<protein>
    <submittedName>
        <fullName evidence="9">S8 family peptidase</fullName>
    </submittedName>
</protein>
<dbReference type="Proteomes" id="UP001521150">
    <property type="component" value="Unassembled WGS sequence"/>
</dbReference>
<dbReference type="PANTHER" id="PTHR43806:SF11">
    <property type="entry name" value="CEREVISIN-RELATED"/>
    <property type="match status" value="1"/>
</dbReference>
<dbReference type="PROSITE" id="PS00137">
    <property type="entry name" value="SUBTILASE_HIS"/>
    <property type="match status" value="1"/>
</dbReference>
<dbReference type="InterPro" id="IPR023828">
    <property type="entry name" value="Peptidase_S8_Ser-AS"/>
</dbReference>
<dbReference type="SUPFAM" id="SSF52743">
    <property type="entry name" value="Subtilisin-like"/>
    <property type="match status" value="1"/>
</dbReference>
<proteinExistence type="inferred from homology"/>
<feature type="active site" description="Charge relay system" evidence="5">
    <location>
        <position position="140"/>
    </location>
</feature>
<dbReference type="PROSITE" id="PS00136">
    <property type="entry name" value="SUBTILASE_ASP"/>
    <property type="match status" value="1"/>
</dbReference>
<feature type="active site" description="Charge relay system" evidence="5">
    <location>
        <position position="323"/>
    </location>
</feature>
<dbReference type="CDD" id="cd04077">
    <property type="entry name" value="Peptidases_S8_PCSK9_ProteinaseK_like"/>
    <property type="match status" value="1"/>
</dbReference>
<dbReference type="PROSITE" id="PS00138">
    <property type="entry name" value="SUBTILASE_SER"/>
    <property type="match status" value="1"/>
</dbReference>
<evidence type="ECO:0000256" key="4">
    <source>
        <dbReference type="ARBA" id="ARBA00022825"/>
    </source>
</evidence>
<comment type="caution">
    <text evidence="9">The sequence shown here is derived from an EMBL/GenBank/DDBJ whole genome shotgun (WGS) entry which is preliminary data.</text>
</comment>
<name>A0ABS8ZKA4_9PSEU</name>
<dbReference type="InterPro" id="IPR015500">
    <property type="entry name" value="Peptidase_S8_subtilisin-rel"/>
</dbReference>
<accession>A0ABS8ZKA4</accession>
<gene>
    <name evidence="9" type="ORF">LWC34_25775</name>
</gene>
<dbReference type="Gene3D" id="3.40.50.200">
    <property type="entry name" value="Peptidase S8/S53 domain"/>
    <property type="match status" value="1"/>
</dbReference>